<comment type="caution">
    <text evidence="1">The sequence shown here is derived from an EMBL/GenBank/DDBJ whole genome shotgun (WGS) entry which is preliminary data.</text>
</comment>
<evidence type="ECO:0000313" key="1">
    <source>
        <dbReference type="EMBL" id="TWJ13052.1"/>
    </source>
</evidence>
<dbReference type="EMBL" id="VLLL01000006">
    <property type="protein sequence ID" value="TWJ13052.1"/>
    <property type="molecule type" value="Genomic_DNA"/>
</dbReference>
<keyword evidence="2" id="KW-1185">Reference proteome</keyword>
<organism evidence="1 2">
    <name type="scientific">Stackebrandtia albiflava</name>
    <dbReference type="NCBI Taxonomy" id="406432"/>
    <lineage>
        <taxon>Bacteria</taxon>
        <taxon>Bacillati</taxon>
        <taxon>Actinomycetota</taxon>
        <taxon>Actinomycetes</taxon>
        <taxon>Glycomycetales</taxon>
        <taxon>Glycomycetaceae</taxon>
        <taxon>Stackebrandtia</taxon>
    </lineage>
</organism>
<proteinExistence type="predicted"/>
<dbReference type="Proteomes" id="UP000321617">
    <property type="component" value="Unassembled WGS sequence"/>
</dbReference>
<name>A0A562V5H5_9ACTN</name>
<gene>
    <name evidence="1" type="ORF">LX16_3820</name>
</gene>
<reference evidence="1 2" key="1">
    <citation type="journal article" date="2013" name="Stand. Genomic Sci.">
        <title>Genomic Encyclopedia of Type Strains, Phase I: The one thousand microbial genomes (KMG-I) project.</title>
        <authorList>
            <person name="Kyrpides N.C."/>
            <person name="Woyke T."/>
            <person name="Eisen J.A."/>
            <person name="Garrity G."/>
            <person name="Lilburn T.G."/>
            <person name="Beck B.J."/>
            <person name="Whitman W.B."/>
            <person name="Hugenholtz P."/>
            <person name="Klenk H.P."/>
        </authorList>
    </citation>
    <scope>NUCLEOTIDE SEQUENCE [LARGE SCALE GENOMIC DNA]</scope>
    <source>
        <strain evidence="1 2">DSM 45044</strain>
    </source>
</reference>
<protein>
    <submittedName>
        <fullName evidence="1">Uncharacterized protein</fullName>
    </submittedName>
</protein>
<evidence type="ECO:0000313" key="2">
    <source>
        <dbReference type="Proteomes" id="UP000321617"/>
    </source>
</evidence>
<sequence length="195" mass="20710">MRRNDALLRPWPRTRIFVTTAALALLTGFLLADARYDATGTADRLPEVVAPEGWLEPLPDDRSVVTEEQGRALETVAAAEPEVTVVPLLVDVVATAALLPAGEYTIRVVCVFVDTDDEETSGEGQIEVRGDDGRRHQVPFSCPQTGRDTGVTVVSDGGAISVSAYLRSLVVGGDGTLPSTDGNPQMAVGVHFVPE</sequence>
<accession>A0A562V5H5</accession>
<dbReference type="AlphaFoldDB" id="A0A562V5H5"/>
<dbReference type="RefSeq" id="WP_147140642.1">
    <property type="nucleotide sequence ID" value="NZ_BAABIJ010000002.1"/>
</dbReference>